<proteinExistence type="predicted"/>
<dbReference type="EMBL" id="CP093442">
    <property type="protein sequence ID" value="UOF00263.1"/>
    <property type="molecule type" value="Genomic_DNA"/>
</dbReference>
<sequence>MNLIKYFFVNLNRGITCAAFIGGTLLPFTANASQASENISLSFKIANYWAYYGEYSTDGRDLQESLSRLSDLTSRIYSVTSEEAYELLKKDVLSQGGPQFLLSTVGTERINLGTRLGLHNEVDAYVQAVNKLNPSFGKSLSNLADEIQFGPNYEIQSALMPQRFDDIKKCFDYCGLFFLGLQNNRVAEDIFKGVLKNPGDYSENEWTQVHNRFPQSRNNTKHSFRQGVDVKLVSASNECVTTCIRDVAVGAAGGFFGGLKLGSAHLAVAGGVLGGSLGALTCSSTMGCNKSREQERLEQETSRINAEKNKLKAENDLKEERMRAQELRKKNELNDKAQQEKEDKESRNRIKEHHERIVEDKIKEASDPGKNKDARSDSSASCETTKTCDNTANALVIPGWEREKEFNEYDRPGSTKPWEIPHTSNDLMDYHGNDIGIPESEEQIDKKAIRIIKTSDNDGYLGGILDRNGRIVTPRDMSSTPMPHILNERSGKLPQPVPGINMHSFGR</sequence>
<organism evidence="3 4">
    <name type="scientific">Bdellovibrio reynosensis</name>
    <dbReference type="NCBI Taxonomy" id="2835041"/>
    <lineage>
        <taxon>Bacteria</taxon>
        <taxon>Pseudomonadati</taxon>
        <taxon>Bdellovibrionota</taxon>
        <taxon>Bdellovibrionia</taxon>
        <taxon>Bdellovibrionales</taxon>
        <taxon>Pseudobdellovibrionaceae</taxon>
        <taxon>Bdellovibrio</taxon>
    </lineage>
</organism>
<accession>A0ABY4C5L7</accession>
<dbReference type="RefSeq" id="WP_243536045.1">
    <property type="nucleotide sequence ID" value="NZ_CP093442.1"/>
</dbReference>
<dbReference type="Proteomes" id="UP000830116">
    <property type="component" value="Chromosome"/>
</dbReference>
<keyword evidence="2" id="KW-0732">Signal</keyword>
<keyword evidence="4" id="KW-1185">Reference proteome</keyword>
<feature type="compositionally biased region" description="Basic and acidic residues" evidence="1">
    <location>
        <begin position="292"/>
        <end position="376"/>
    </location>
</feature>
<evidence type="ECO:0000256" key="2">
    <source>
        <dbReference type="SAM" id="SignalP"/>
    </source>
</evidence>
<evidence type="ECO:0000313" key="4">
    <source>
        <dbReference type="Proteomes" id="UP000830116"/>
    </source>
</evidence>
<protein>
    <submittedName>
        <fullName evidence="3">Uncharacterized protein</fullName>
    </submittedName>
</protein>
<reference evidence="3" key="1">
    <citation type="submission" date="2022-03" db="EMBL/GenBank/DDBJ databases">
        <title>Genome Identification and Characterization of new species Bdellovibrio reynosense LBG001 sp. nov. from a Mexico soil sample.</title>
        <authorList>
            <person name="Camilli A."/>
            <person name="Ajao Y."/>
            <person name="Guo X."/>
        </authorList>
    </citation>
    <scope>NUCLEOTIDE SEQUENCE</scope>
    <source>
        <strain evidence="3">LBG001</strain>
    </source>
</reference>
<evidence type="ECO:0000313" key="3">
    <source>
        <dbReference type="EMBL" id="UOF00263.1"/>
    </source>
</evidence>
<name>A0ABY4C5L7_9BACT</name>
<feature type="chain" id="PRO_5046682192" evidence="2">
    <location>
        <begin position="33"/>
        <end position="507"/>
    </location>
</feature>
<feature type="region of interest" description="Disordered" evidence="1">
    <location>
        <begin position="292"/>
        <end position="385"/>
    </location>
</feature>
<feature type="signal peptide" evidence="2">
    <location>
        <begin position="1"/>
        <end position="32"/>
    </location>
</feature>
<evidence type="ECO:0000256" key="1">
    <source>
        <dbReference type="SAM" id="MobiDB-lite"/>
    </source>
</evidence>
<feature type="region of interest" description="Disordered" evidence="1">
    <location>
        <begin position="472"/>
        <end position="507"/>
    </location>
</feature>
<gene>
    <name evidence="3" type="ORF">MNR06_11180</name>
</gene>